<evidence type="ECO:0000313" key="6">
    <source>
        <dbReference type="EMBL" id="EAR98928.2"/>
    </source>
</evidence>
<dbReference type="GO" id="GO:0005634">
    <property type="term" value="C:nucleus"/>
    <property type="evidence" value="ECO:0007669"/>
    <property type="project" value="UniProtKB-SubCell"/>
</dbReference>
<dbReference type="InterPro" id="IPR013926">
    <property type="entry name" value="CGI121/TPRKB"/>
</dbReference>
<sequence length="175" mass="20062">MQIQSTPYSYTFDNLQQPVTVQVYLYEKISNPLQVIELLNSKNANFTFLNAKLIVSLKEILIGLNRIYTQQENLTSKSLIFYLSPESSKAPEIELFKVFDFNQPSILVLQQLEGCNIFDELDANIKGNELPISQIGSFIDLEQIKRLYGITEQEADLETDIRGSIYNIISMKKVK</sequence>
<comment type="subcellular location">
    <subcellularLocation>
        <location evidence="1">Nucleus</location>
    </subcellularLocation>
</comment>
<dbReference type="PANTHER" id="PTHR15840:SF10">
    <property type="entry name" value="EKC_KEOPS COMPLEX SUBUNIT TPRKB"/>
    <property type="match status" value="1"/>
</dbReference>
<dbReference type="HOGENOM" id="CLU_1535564_0_0_1"/>
<dbReference type="GO" id="GO:0005829">
    <property type="term" value="C:cytosol"/>
    <property type="evidence" value="ECO:0007669"/>
    <property type="project" value="TreeGrafter"/>
</dbReference>
<dbReference type="SUPFAM" id="SSF143870">
    <property type="entry name" value="PF0523-like"/>
    <property type="match status" value="1"/>
</dbReference>
<accession>Q23QG0</accession>
<keyword evidence="4 5" id="KW-0539">Nucleus</keyword>
<protein>
    <submittedName>
        <fullName evidence="6">Kinase binding protein</fullName>
    </submittedName>
</protein>
<evidence type="ECO:0000256" key="5">
    <source>
        <dbReference type="RuleBase" id="RU004398"/>
    </source>
</evidence>
<keyword evidence="6" id="KW-0808">Transferase</keyword>
<keyword evidence="7" id="KW-1185">Reference proteome</keyword>
<dbReference type="RefSeq" id="XP_001019173.2">
    <property type="nucleotide sequence ID" value="XM_001019173.3"/>
</dbReference>
<organism evidence="6 7">
    <name type="scientific">Tetrahymena thermophila (strain SB210)</name>
    <dbReference type="NCBI Taxonomy" id="312017"/>
    <lineage>
        <taxon>Eukaryota</taxon>
        <taxon>Sar</taxon>
        <taxon>Alveolata</taxon>
        <taxon>Ciliophora</taxon>
        <taxon>Intramacronucleata</taxon>
        <taxon>Oligohymenophorea</taxon>
        <taxon>Hymenostomatida</taxon>
        <taxon>Tetrahymenina</taxon>
        <taxon>Tetrahymenidae</taxon>
        <taxon>Tetrahymena</taxon>
    </lineage>
</organism>
<dbReference type="Proteomes" id="UP000009168">
    <property type="component" value="Unassembled WGS sequence"/>
</dbReference>
<gene>
    <name evidence="6" type="ORF">TTHERM_00257180</name>
</gene>
<dbReference type="AlphaFoldDB" id="Q23QG0"/>
<evidence type="ECO:0000313" key="7">
    <source>
        <dbReference type="Proteomes" id="UP000009168"/>
    </source>
</evidence>
<comment type="similarity">
    <text evidence="2 5">Belongs to the CGI121/TPRKB family.</text>
</comment>
<name>Q23QG0_TETTS</name>
<evidence type="ECO:0000256" key="3">
    <source>
        <dbReference type="ARBA" id="ARBA00022694"/>
    </source>
</evidence>
<dbReference type="KEGG" id="tet:TTHERM_00257180"/>
<dbReference type="GO" id="GO:0016301">
    <property type="term" value="F:kinase activity"/>
    <property type="evidence" value="ECO:0007669"/>
    <property type="project" value="UniProtKB-KW"/>
</dbReference>
<evidence type="ECO:0000256" key="4">
    <source>
        <dbReference type="ARBA" id="ARBA00023242"/>
    </source>
</evidence>
<dbReference type="GO" id="GO:0000408">
    <property type="term" value="C:EKC/KEOPS complex"/>
    <property type="evidence" value="ECO:0007669"/>
    <property type="project" value="TreeGrafter"/>
</dbReference>
<dbReference type="PANTHER" id="PTHR15840">
    <property type="entry name" value="CGI-121 FAMILY MEMBER"/>
    <property type="match status" value="1"/>
</dbReference>
<dbReference type="GO" id="GO:0002949">
    <property type="term" value="P:tRNA threonylcarbamoyladenosine modification"/>
    <property type="evidence" value="ECO:0007669"/>
    <property type="project" value="TreeGrafter"/>
</dbReference>
<dbReference type="EMBL" id="GG662647">
    <property type="protein sequence ID" value="EAR98928.2"/>
    <property type="molecule type" value="Genomic_DNA"/>
</dbReference>
<reference evidence="7" key="1">
    <citation type="journal article" date="2006" name="PLoS Biol.">
        <title>Macronuclear genome sequence of the ciliate Tetrahymena thermophila, a model eukaryote.</title>
        <authorList>
            <person name="Eisen J.A."/>
            <person name="Coyne R.S."/>
            <person name="Wu M."/>
            <person name="Wu D."/>
            <person name="Thiagarajan M."/>
            <person name="Wortman J.R."/>
            <person name="Badger J.H."/>
            <person name="Ren Q."/>
            <person name="Amedeo P."/>
            <person name="Jones K.M."/>
            <person name="Tallon L.J."/>
            <person name="Delcher A.L."/>
            <person name="Salzberg S.L."/>
            <person name="Silva J.C."/>
            <person name="Haas B.J."/>
            <person name="Majoros W.H."/>
            <person name="Farzad M."/>
            <person name="Carlton J.M."/>
            <person name="Smith R.K. Jr."/>
            <person name="Garg J."/>
            <person name="Pearlman R.E."/>
            <person name="Karrer K.M."/>
            <person name="Sun L."/>
            <person name="Manning G."/>
            <person name="Elde N.C."/>
            <person name="Turkewitz A.P."/>
            <person name="Asai D.J."/>
            <person name="Wilkes D.E."/>
            <person name="Wang Y."/>
            <person name="Cai H."/>
            <person name="Collins K."/>
            <person name="Stewart B.A."/>
            <person name="Lee S.R."/>
            <person name="Wilamowska K."/>
            <person name="Weinberg Z."/>
            <person name="Ruzzo W.L."/>
            <person name="Wloga D."/>
            <person name="Gaertig J."/>
            <person name="Frankel J."/>
            <person name="Tsao C.-C."/>
            <person name="Gorovsky M.A."/>
            <person name="Keeling P.J."/>
            <person name="Waller R.F."/>
            <person name="Patron N.J."/>
            <person name="Cherry J.M."/>
            <person name="Stover N.A."/>
            <person name="Krieger C.J."/>
            <person name="del Toro C."/>
            <person name="Ryder H.F."/>
            <person name="Williamson S.C."/>
            <person name="Barbeau R.A."/>
            <person name="Hamilton E.P."/>
            <person name="Orias E."/>
        </authorList>
    </citation>
    <scope>NUCLEOTIDE SEQUENCE [LARGE SCALE GENOMIC DNA]</scope>
    <source>
        <strain evidence="7">SB210</strain>
    </source>
</reference>
<dbReference type="GeneID" id="7842308"/>
<dbReference type="Gene3D" id="3.30.2380.10">
    <property type="entry name" value="CGI121/TPRKB"/>
    <property type="match status" value="1"/>
</dbReference>
<dbReference type="InterPro" id="IPR036504">
    <property type="entry name" value="CGI121/TPRKB_sf"/>
</dbReference>
<evidence type="ECO:0000256" key="1">
    <source>
        <dbReference type="ARBA" id="ARBA00004123"/>
    </source>
</evidence>
<proteinExistence type="inferred from homology"/>
<keyword evidence="3" id="KW-0819">tRNA processing</keyword>
<evidence type="ECO:0000256" key="2">
    <source>
        <dbReference type="ARBA" id="ARBA00005546"/>
    </source>
</evidence>
<dbReference type="Pfam" id="PF08617">
    <property type="entry name" value="CGI-121"/>
    <property type="match status" value="1"/>
</dbReference>
<dbReference type="InParanoid" id="Q23QG0"/>
<keyword evidence="6" id="KW-0418">Kinase</keyword>
<dbReference type="OrthoDB" id="282986at2759"/>